<dbReference type="CDD" id="cd03416">
    <property type="entry name" value="CbiX_SirB_N"/>
    <property type="match status" value="1"/>
</dbReference>
<dbReference type="PANTHER" id="PTHR33542:SF5">
    <property type="entry name" value="FERROCHELATASE CHE1"/>
    <property type="match status" value="1"/>
</dbReference>
<dbReference type="GO" id="GO:0046872">
    <property type="term" value="F:metal ion binding"/>
    <property type="evidence" value="ECO:0007669"/>
    <property type="project" value="UniProtKB-KW"/>
</dbReference>
<dbReference type="EC" id="4.99.1.4" evidence="3"/>
<accession>L7VSX2</accession>
<evidence type="ECO:0000256" key="1">
    <source>
        <dbReference type="ARBA" id="ARBA00022723"/>
    </source>
</evidence>
<keyword evidence="1" id="KW-0479">Metal-binding</keyword>
<dbReference type="EMBL" id="JX649895">
    <property type="protein sequence ID" value="AGC72217.1"/>
    <property type="molecule type" value="Genomic_DNA"/>
</dbReference>
<organism evidence="3">
    <name type="scientific">uncultured bacterium A1Q1_fos_1060</name>
    <dbReference type="NCBI Taxonomy" id="1256540"/>
    <lineage>
        <taxon>Bacteria</taxon>
        <taxon>environmental samples</taxon>
    </lineage>
</organism>
<evidence type="ECO:0000256" key="2">
    <source>
        <dbReference type="ARBA" id="ARBA00023239"/>
    </source>
</evidence>
<protein>
    <submittedName>
        <fullName evidence="3">Sirohydrochlorin ferrochelatase</fullName>
        <ecNumber evidence="3">4.99.1.4</ecNumber>
    </submittedName>
</protein>
<dbReference type="InterPro" id="IPR050963">
    <property type="entry name" value="Sirohydro_Cobaltochel/CbiX"/>
</dbReference>
<dbReference type="AlphaFoldDB" id="L7VSX2"/>
<proteinExistence type="predicted"/>
<dbReference type="SUPFAM" id="SSF53800">
    <property type="entry name" value="Chelatase"/>
    <property type="match status" value="1"/>
</dbReference>
<dbReference type="GO" id="GO:0051266">
    <property type="term" value="F:sirohydrochlorin ferrochelatase activity"/>
    <property type="evidence" value="ECO:0007669"/>
    <property type="project" value="UniProtKB-EC"/>
</dbReference>
<evidence type="ECO:0000313" key="3">
    <source>
        <dbReference type="EMBL" id="AGC72217.1"/>
    </source>
</evidence>
<dbReference type="Gene3D" id="3.40.50.1400">
    <property type="match status" value="2"/>
</dbReference>
<dbReference type="InterPro" id="IPR002762">
    <property type="entry name" value="CbiX-like"/>
</dbReference>
<reference evidence="3" key="1">
    <citation type="submission" date="2012-09" db="EMBL/GenBank/DDBJ databases">
        <title>Metagenomic Characterization of a Microbial Community in Wastewater Detects High Levels of Antibiotic Resistance.</title>
        <authorList>
            <person name="Abrams M."/>
            <person name="Caldwell A."/>
            <person name="Vandaei E."/>
            <person name="Lee W."/>
            <person name="Perrott J."/>
            <person name="Khan S.Y."/>
            <person name="Ta J."/>
            <person name="Romero D."/>
            <person name="Nguyen V."/>
            <person name="Pourmand N."/>
            <person name="Ouverney C.C."/>
        </authorList>
    </citation>
    <scope>NUCLEOTIDE SEQUENCE</scope>
</reference>
<sequence length="232" mass="24944">MEPNLVLCSHGTADQRGQEVIRRFANTLQNRLDGARVIRAVVDVEAHQLDEVLSQNPEPSVVVPLLLSSGYHVNHDIATIAARHLHVTVAKPLGPSISLARQAAHQLLERGLTRNDHVVFAASGSSQERAMHDVAQAALYLSNVLGTSVHLGHLGGHGRNLHDVVRSLQALESGNVFVSTYLLAPGHFYDQVLRCESDFVTEPLLTASAPAGLLDLVLARYQACLSAGQEAA</sequence>
<name>L7VSX2_9BACT</name>
<dbReference type="Pfam" id="PF01903">
    <property type="entry name" value="CbiX"/>
    <property type="match status" value="1"/>
</dbReference>
<dbReference type="PANTHER" id="PTHR33542">
    <property type="entry name" value="SIROHYDROCHLORIN FERROCHELATASE, CHLOROPLASTIC"/>
    <property type="match status" value="1"/>
</dbReference>
<keyword evidence="2 3" id="KW-0456">Lyase</keyword>